<dbReference type="EC" id="3.5.99.2" evidence="2"/>
<keyword evidence="3" id="KW-1185">Reference proteome</keyword>
<accession>A0ABD5YQX0</accession>
<dbReference type="CDD" id="cd19366">
    <property type="entry name" value="TenA_C_BhTenA-like"/>
    <property type="match status" value="1"/>
</dbReference>
<organism evidence="2 3">
    <name type="scientific">Halocatena marina</name>
    <dbReference type="NCBI Taxonomy" id="2934937"/>
    <lineage>
        <taxon>Archaea</taxon>
        <taxon>Methanobacteriati</taxon>
        <taxon>Methanobacteriota</taxon>
        <taxon>Stenosarchaea group</taxon>
        <taxon>Halobacteria</taxon>
        <taxon>Halobacteriales</taxon>
        <taxon>Natronomonadaceae</taxon>
        <taxon>Halocatena</taxon>
    </lineage>
</organism>
<proteinExistence type="predicted"/>
<dbReference type="EMBL" id="JBHTAX010000001">
    <property type="protein sequence ID" value="MFC7189910.1"/>
    <property type="molecule type" value="Genomic_DNA"/>
</dbReference>
<comment type="caution">
    <text evidence="2">The sequence shown here is derived from an EMBL/GenBank/DDBJ whole genome shotgun (WGS) entry which is preliminary data.</text>
</comment>
<evidence type="ECO:0000313" key="3">
    <source>
        <dbReference type="Proteomes" id="UP001596417"/>
    </source>
</evidence>
<feature type="domain" description="Thiaminase-2/PQQC" evidence="1">
    <location>
        <begin position="9"/>
        <end position="215"/>
    </location>
</feature>
<protein>
    <submittedName>
        <fullName evidence="2">Thiaminase II</fullName>
        <ecNumber evidence="2">3.5.99.2</ecNumber>
    </submittedName>
</protein>
<dbReference type="RefSeq" id="WP_248906243.1">
    <property type="nucleotide sequence ID" value="NZ_CP109979.1"/>
</dbReference>
<dbReference type="InterPro" id="IPR004305">
    <property type="entry name" value="Thiaminase-2/PQQC"/>
</dbReference>
<dbReference type="InterPro" id="IPR027574">
    <property type="entry name" value="Thiaminase_II"/>
</dbReference>
<dbReference type="PIRSF" id="PIRSF003170">
    <property type="entry name" value="Pet18p"/>
    <property type="match status" value="1"/>
</dbReference>
<dbReference type="PANTHER" id="PTHR43198">
    <property type="entry name" value="BIFUNCTIONAL TH2 PROTEIN"/>
    <property type="match status" value="1"/>
</dbReference>
<dbReference type="Gene3D" id="1.20.910.10">
    <property type="entry name" value="Heme oxygenase-like"/>
    <property type="match status" value="1"/>
</dbReference>
<sequence>MTFTDEIRAEADEIWEAILDHPMVRELGEGTLEEAPFRYWVRQDYVYLIEYSRLFAIGASKAPTINQMQTFADLLDSTITVEMDLHRSYAEEFGISEAELEATDPSPTTRAYTDFLVRTAALGTFGDIVAALLPCMWGFNETGKRLAVRGTPTDDRYAEWVDMYSGEEFTELTDWCKGLMDDVAAGASERDRERYQELFVTSARYEYRFWDAAWREEEWGV</sequence>
<reference evidence="2 3" key="1">
    <citation type="journal article" date="2019" name="Int. J. Syst. Evol. Microbiol.">
        <title>The Global Catalogue of Microorganisms (GCM) 10K type strain sequencing project: providing services to taxonomists for standard genome sequencing and annotation.</title>
        <authorList>
            <consortium name="The Broad Institute Genomics Platform"/>
            <consortium name="The Broad Institute Genome Sequencing Center for Infectious Disease"/>
            <person name="Wu L."/>
            <person name="Ma J."/>
        </authorList>
    </citation>
    <scope>NUCLEOTIDE SEQUENCE [LARGE SCALE GENOMIC DNA]</scope>
    <source>
        <strain evidence="2 3">RDMS1</strain>
    </source>
</reference>
<dbReference type="PANTHER" id="PTHR43198:SF2">
    <property type="entry name" value="SI:CH1073-67J19.1-RELATED"/>
    <property type="match status" value="1"/>
</dbReference>
<keyword evidence="2" id="KW-0378">Hydrolase</keyword>
<dbReference type="GO" id="GO:0050334">
    <property type="term" value="F:thiaminase activity"/>
    <property type="evidence" value="ECO:0007669"/>
    <property type="project" value="UniProtKB-EC"/>
</dbReference>
<dbReference type="NCBIfam" id="TIGR04306">
    <property type="entry name" value="salvage_TenA"/>
    <property type="match status" value="1"/>
</dbReference>
<dbReference type="Proteomes" id="UP001596417">
    <property type="component" value="Unassembled WGS sequence"/>
</dbReference>
<name>A0ABD5YQX0_9EURY</name>
<dbReference type="Pfam" id="PF03070">
    <property type="entry name" value="TENA_THI-4"/>
    <property type="match status" value="1"/>
</dbReference>
<dbReference type="InterPro" id="IPR016084">
    <property type="entry name" value="Haem_Oase-like_multi-hlx"/>
</dbReference>
<evidence type="ECO:0000259" key="1">
    <source>
        <dbReference type="Pfam" id="PF03070"/>
    </source>
</evidence>
<dbReference type="AlphaFoldDB" id="A0ABD5YQX0"/>
<evidence type="ECO:0000313" key="2">
    <source>
        <dbReference type="EMBL" id="MFC7189910.1"/>
    </source>
</evidence>
<gene>
    <name evidence="2" type="primary">tenA</name>
    <name evidence="2" type="ORF">ACFQL7_08610</name>
</gene>
<dbReference type="InterPro" id="IPR050967">
    <property type="entry name" value="Thiamine_Salvage_TenA"/>
</dbReference>
<dbReference type="InterPro" id="IPR026285">
    <property type="entry name" value="TenA_E"/>
</dbReference>
<dbReference type="SUPFAM" id="SSF48613">
    <property type="entry name" value="Heme oxygenase-like"/>
    <property type="match status" value="1"/>
</dbReference>
<dbReference type="GeneID" id="76199476"/>